<proteinExistence type="predicted"/>
<gene>
    <name evidence="1" type="ORF">APZ18_09555</name>
</gene>
<dbReference type="RefSeq" id="WP_055944261.1">
    <property type="nucleotide sequence ID" value="NZ_JAQDCV010000002.1"/>
</dbReference>
<dbReference type="Proteomes" id="UP000050833">
    <property type="component" value="Unassembled WGS sequence"/>
</dbReference>
<comment type="caution">
    <text evidence="1">The sequence shown here is derived from an EMBL/GenBank/DDBJ whole genome shotgun (WGS) entry which is preliminary data.</text>
</comment>
<reference evidence="1 2" key="1">
    <citation type="submission" date="2015-10" db="EMBL/GenBank/DDBJ databases">
        <title>Butyribacter intestini gen. nov., sp. nov., a butyric acid-producing bacterium of the family Lachnospiraceae isolated from the human faeces.</title>
        <authorList>
            <person name="Zou Y."/>
            <person name="Xue W."/>
            <person name="Luo G."/>
            <person name="Lv M."/>
        </authorList>
    </citation>
    <scope>NUCLEOTIDE SEQUENCE [LARGE SCALE GENOMIC DNA]</scope>
    <source>
        <strain evidence="1 2">TF01-11</strain>
    </source>
</reference>
<protein>
    <recommendedName>
        <fullName evidence="3">C3H1-type domain-containing protein</fullName>
    </recommendedName>
</protein>
<organism evidence="1 2">
    <name type="scientific">Butyribacter intestini</name>
    <dbReference type="NCBI Taxonomy" id="1703332"/>
    <lineage>
        <taxon>Bacteria</taxon>
        <taxon>Bacillati</taxon>
        <taxon>Bacillota</taxon>
        <taxon>Clostridia</taxon>
        <taxon>Lachnospirales</taxon>
        <taxon>Lachnospiraceae</taxon>
        <taxon>Butyribacter</taxon>
    </lineage>
</organism>
<dbReference type="EMBL" id="LLKB01000005">
    <property type="protein sequence ID" value="KQC84953.1"/>
    <property type="molecule type" value="Genomic_DNA"/>
</dbReference>
<evidence type="ECO:0000313" key="1">
    <source>
        <dbReference type="EMBL" id="KQC84953.1"/>
    </source>
</evidence>
<evidence type="ECO:0008006" key="3">
    <source>
        <dbReference type="Google" id="ProtNLM"/>
    </source>
</evidence>
<name>A0AAW3JQ40_9FIRM</name>
<keyword evidence="2" id="KW-1185">Reference proteome</keyword>
<sequence>MDYKKYLIEGFCPVDKYHCLMPVEYESYEEDGAVAGYHKKRMVCRHALAGSCENEGECKFFEGAPKTLGKDEKWYEQ</sequence>
<accession>A0AAW3JQ40</accession>
<dbReference type="AlphaFoldDB" id="A0AAW3JQ40"/>
<evidence type="ECO:0000313" key="2">
    <source>
        <dbReference type="Proteomes" id="UP000050833"/>
    </source>
</evidence>